<dbReference type="Gene3D" id="3.90.79.10">
    <property type="entry name" value="Nucleoside Triphosphate Pyrophosphohydrolase"/>
    <property type="match status" value="1"/>
</dbReference>
<evidence type="ECO:0000313" key="4">
    <source>
        <dbReference type="EMBL" id="TWI21709.1"/>
    </source>
</evidence>
<evidence type="ECO:0000313" key="5">
    <source>
        <dbReference type="Proteomes" id="UP000317122"/>
    </source>
</evidence>
<keyword evidence="5" id="KW-1185">Reference proteome</keyword>
<dbReference type="SUPFAM" id="SSF55811">
    <property type="entry name" value="Nudix"/>
    <property type="match status" value="1"/>
</dbReference>
<comment type="caution">
    <text evidence="4">The sequence shown here is derived from an EMBL/GenBank/DDBJ whole genome shotgun (WGS) entry which is preliminary data.</text>
</comment>
<dbReference type="InterPro" id="IPR015797">
    <property type="entry name" value="NUDIX_hydrolase-like_dom_sf"/>
</dbReference>
<sequence length="151" mass="16958">MAKRSAGILPYRASTDGLQVLLVHPGGPFWQNRDLGAWSIAKGEYGDDEQPEAAARREFAEETGWELKGALLPLGELRQRGGKLITAFGVEGDFDTGTLRSNMFEMEWPPRSGRMQFFPEIDRAEWFGLEVAWEKMLVGQRPFLDRLAASV</sequence>
<dbReference type="GO" id="GO:0004081">
    <property type="term" value="F:bis(5'-nucleosyl)-tetraphosphatase (asymmetrical) activity"/>
    <property type="evidence" value="ECO:0007669"/>
    <property type="project" value="TreeGrafter"/>
</dbReference>
<dbReference type="GO" id="GO:0006754">
    <property type="term" value="P:ATP biosynthetic process"/>
    <property type="evidence" value="ECO:0007669"/>
    <property type="project" value="TreeGrafter"/>
</dbReference>
<evidence type="ECO:0000256" key="1">
    <source>
        <dbReference type="ARBA" id="ARBA00001946"/>
    </source>
</evidence>
<feature type="domain" description="Nudix hydrolase" evidence="3">
    <location>
        <begin position="1"/>
        <end position="149"/>
    </location>
</feature>
<dbReference type="OrthoDB" id="954553at2"/>
<dbReference type="InterPro" id="IPR000086">
    <property type="entry name" value="NUDIX_hydrolase_dom"/>
</dbReference>
<dbReference type="RefSeq" id="WP_145722757.1">
    <property type="nucleotide sequence ID" value="NZ_BSPF01000003.1"/>
</dbReference>
<dbReference type="GO" id="GO:0006167">
    <property type="term" value="P:AMP biosynthetic process"/>
    <property type="evidence" value="ECO:0007669"/>
    <property type="project" value="TreeGrafter"/>
</dbReference>
<reference evidence="4 5" key="1">
    <citation type="journal article" date="2015" name="Stand. Genomic Sci.">
        <title>Genomic Encyclopedia of Bacterial and Archaeal Type Strains, Phase III: the genomes of soil and plant-associated and newly described type strains.</title>
        <authorList>
            <person name="Whitman W.B."/>
            <person name="Woyke T."/>
            <person name="Klenk H.P."/>
            <person name="Zhou Y."/>
            <person name="Lilburn T.G."/>
            <person name="Beck B.J."/>
            <person name="De Vos P."/>
            <person name="Vandamme P."/>
            <person name="Eisen J.A."/>
            <person name="Garrity G."/>
            <person name="Hugenholtz P."/>
            <person name="Kyrpides N.C."/>
        </authorList>
    </citation>
    <scope>NUCLEOTIDE SEQUENCE [LARGE SCALE GENOMIC DNA]</scope>
    <source>
        <strain evidence="4 5">CGMCC 1.2546</strain>
    </source>
</reference>
<dbReference type="Proteomes" id="UP000317122">
    <property type="component" value="Unassembled WGS sequence"/>
</dbReference>
<gene>
    <name evidence="4" type="ORF">IQ26_06789</name>
</gene>
<dbReference type="InterPro" id="IPR051325">
    <property type="entry name" value="Nudix_hydrolase_domain"/>
</dbReference>
<organism evidence="4 5">
    <name type="scientific">Mesorhizobium tianshanense</name>
    <dbReference type="NCBI Taxonomy" id="39844"/>
    <lineage>
        <taxon>Bacteria</taxon>
        <taxon>Pseudomonadati</taxon>
        <taxon>Pseudomonadota</taxon>
        <taxon>Alphaproteobacteria</taxon>
        <taxon>Hyphomicrobiales</taxon>
        <taxon>Phyllobacteriaceae</taxon>
        <taxon>Mesorhizobium</taxon>
    </lineage>
</organism>
<comment type="cofactor">
    <cofactor evidence="1">
        <name>Mg(2+)</name>
        <dbReference type="ChEBI" id="CHEBI:18420"/>
    </cofactor>
</comment>
<dbReference type="CDD" id="cd04662">
    <property type="entry name" value="NUDIX_Hydrolase"/>
    <property type="match status" value="1"/>
</dbReference>
<dbReference type="PROSITE" id="PS51462">
    <property type="entry name" value="NUDIX"/>
    <property type="match status" value="1"/>
</dbReference>
<dbReference type="PANTHER" id="PTHR21340">
    <property type="entry name" value="DIADENOSINE 5,5-P1,P4-TETRAPHOSPHATE PYROPHOSPHOHYDROLASE MUTT"/>
    <property type="match status" value="1"/>
</dbReference>
<dbReference type="InterPro" id="IPR020084">
    <property type="entry name" value="NUDIX_hydrolase_CS"/>
</dbReference>
<evidence type="ECO:0000256" key="2">
    <source>
        <dbReference type="ARBA" id="ARBA00022801"/>
    </source>
</evidence>
<dbReference type="PANTHER" id="PTHR21340:SF7">
    <property type="entry name" value="NUDIX HYDROLASE DOMAIN-CONTAINING PROTEIN"/>
    <property type="match status" value="1"/>
</dbReference>
<dbReference type="Pfam" id="PF00293">
    <property type="entry name" value="NUDIX"/>
    <property type="match status" value="1"/>
</dbReference>
<keyword evidence="2 4" id="KW-0378">Hydrolase</keyword>
<dbReference type="EMBL" id="VLKT01000070">
    <property type="protein sequence ID" value="TWI21709.1"/>
    <property type="molecule type" value="Genomic_DNA"/>
</dbReference>
<dbReference type="PROSITE" id="PS00893">
    <property type="entry name" value="NUDIX_BOX"/>
    <property type="match status" value="1"/>
</dbReference>
<dbReference type="AlphaFoldDB" id="A0A562MPB9"/>
<accession>A0A562MPB9</accession>
<proteinExistence type="predicted"/>
<evidence type="ECO:0000259" key="3">
    <source>
        <dbReference type="PROSITE" id="PS51462"/>
    </source>
</evidence>
<name>A0A562MPB9_9HYPH</name>
<protein>
    <submittedName>
        <fullName evidence="4">Putative NUDIX family NTP pyrophosphohydrolase</fullName>
    </submittedName>
</protein>